<accession>A0ABQ7IKA3</accession>
<proteinExistence type="predicted"/>
<dbReference type="Proteomes" id="UP000783213">
    <property type="component" value="Unassembled WGS sequence"/>
</dbReference>
<keyword evidence="2" id="KW-1185">Reference proteome</keyword>
<dbReference type="GeneID" id="62232994"/>
<evidence type="ECO:0000313" key="2">
    <source>
        <dbReference type="Proteomes" id="UP000783213"/>
    </source>
</evidence>
<gene>
    <name evidence="1" type="ORF">EAE98_006220</name>
</gene>
<reference evidence="1 2" key="1">
    <citation type="journal article" date="2020" name="Genome Biol. Evol.">
        <title>Comparative genomics of Sclerotiniaceae.</title>
        <authorList>
            <person name="Valero Jimenez C.A."/>
            <person name="Steentjes M."/>
            <person name="Scholten O.E."/>
            <person name="Van Kan J.A.L."/>
        </authorList>
    </citation>
    <scope>NUCLEOTIDE SEQUENCE [LARGE SCALE GENOMIC DNA]</scope>
    <source>
        <strain evidence="1 2">B1</strain>
    </source>
</reference>
<dbReference type="RefSeq" id="XP_038809632.1">
    <property type="nucleotide sequence ID" value="XM_038953842.1"/>
</dbReference>
<evidence type="ECO:0000313" key="1">
    <source>
        <dbReference type="EMBL" id="KAF7926835.1"/>
    </source>
</evidence>
<protein>
    <submittedName>
        <fullName evidence="1">Uncharacterized protein</fullName>
    </submittedName>
</protein>
<name>A0ABQ7IKA3_9HELO</name>
<comment type="caution">
    <text evidence="1">The sequence shown here is derived from an EMBL/GenBank/DDBJ whole genome shotgun (WGS) entry which is preliminary data.</text>
</comment>
<organism evidence="1 2">
    <name type="scientific">Botrytis deweyae</name>
    <dbReference type="NCBI Taxonomy" id="2478750"/>
    <lineage>
        <taxon>Eukaryota</taxon>
        <taxon>Fungi</taxon>
        <taxon>Dikarya</taxon>
        <taxon>Ascomycota</taxon>
        <taxon>Pezizomycotina</taxon>
        <taxon>Leotiomycetes</taxon>
        <taxon>Helotiales</taxon>
        <taxon>Sclerotiniaceae</taxon>
        <taxon>Botrytis</taxon>
    </lineage>
</organism>
<dbReference type="EMBL" id="RCSX01000013">
    <property type="protein sequence ID" value="KAF7926835.1"/>
    <property type="molecule type" value="Genomic_DNA"/>
</dbReference>
<sequence>MTNSNNTSPNNQSMDQSREMPLEAIINNAFRDYTSMTDGSSSPEQPSMTSPWYQFKANINPSNGGSANTPQSLARGHLRCRLFLQNVWNRPTAPPTPTRGFSAHRSFIKSVWDRAEATSKNSGADTSATILNPNIQSFTPFPYFRLRRLESEDVVEDDCGFPYCGGFCALYPPRAANDDNNEAWQQVSSSAVQHGSGAIIAPSQNIQLSDEEESDLEAGYKVDWISGDDFLDHDAIYSAYSSMLAAKFFWSKPFSCSRSC</sequence>